<proteinExistence type="predicted"/>
<gene>
    <name evidence="1" type="ORF">C8R41DRAFT_279570</name>
</gene>
<name>A0ABQ8VX77_9AGAR</name>
<dbReference type="EMBL" id="JANVFT010000003">
    <property type="protein sequence ID" value="KAJ4500992.1"/>
    <property type="molecule type" value="Genomic_DNA"/>
</dbReference>
<evidence type="ECO:0000313" key="1">
    <source>
        <dbReference type="EMBL" id="KAJ4500992.1"/>
    </source>
</evidence>
<comment type="caution">
    <text evidence="1">The sequence shown here is derived from an EMBL/GenBank/DDBJ whole genome shotgun (WGS) entry which is preliminary data.</text>
</comment>
<dbReference type="Proteomes" id="UP001150217">
    <property type="component" value="Unassembled WGS sequence"/>
</dbReference>
<organism evidence="1 2">
    <name type="scientific">Lentinula lateritia</name>
    <dbReference type="NCBI Taxonomy" id="40482"/>
    <lineage>
        <taxon>Eukaryota</taxon>
        <taxon>Fungi</taxon>
        <taxon>Dikarya</taxon>
        <taxon>Basidiomycota</taxon>
        <taxon>Agaricomycotina</taxon>
        <taxon>Agaricomycetes</taxon>
        <taxon>Agaricomycetidae</taxon>
        <taxon>Agaricales</taxon>
        <taxon>Marasmiineae</taxon>
        <taxon>Omphalotaceae</taxon>
        <taxon>Lentinula</taxon>
    </lineage>
</organism>
<evidence type="ECO:0000313" key="2">
    <source>
        <dbReference type="Proteomes" id="UP001150217"/>
    </source>
</evidence>
<reference evidence="1" key="1">
    <citation type="submission" date="2022-08" db="EMBL/GenBank/DDBJ databases">
        <title>A Global Phylogenomic Analysis of the Shiitake Genus Lentinula.</title>
        <authorList>
            <consortium name="DOE Joint Genome Institute"/>
            <person name="Sierra-Patev S."/>
            <person name="Min B."/>
            <person name="Naranjo-Ortiz M."/>
            <person name="Looney B."/>
            <person name="Konkel Z."/>
            <person name="Slot J.C."/>
            <person name="Sakamoto Y."/>
            <person name="Steenwyk J.L."/>
            <person name="Rokas A."/>
            <person name="Carro J."/>
            <person name="Camarero S."/>
            <person name="Ferreira P."/>
            <person name="Molpeceres G."/>
            <person name="Ruiz-Duenas F.J."/>
            <person name="Serrano A."/>
            <person name="Henrissat B."/>
            <person name="Drula E."/>
            <person name="Hughes K.W."/>
            <person name="Mata J.L."/>
            <person name="Ishikawa N.K."/>
            <person name="Vargas-Isla R."/>
            <person name="Ushijima S."/>
            <person name="Smith C.A."/>
            <person name="Ahrendt S."/>
            <person name="Andreopoulos W."/>
            <person name="He G."/>
            <person name="Labutti K."/>
            <person name="Lipzen A."/>
            <person name="Ng V."/>
            <person name="Riley R."/>
            <person name="Sandor L."/>
            <person name="Barry K."/>
            <person name="Martinez A.T."/>
            <person name="Xiao Y."/>
            <person name="Gibbons J.G."/>
            <person name="Terashima K."/>
            <person name="Grigoriev I.V."/>
            <person name="Hibbett D.S."/>
        </authorList>
    </citation>
    <scope>NUCLEOTIDE SEQUENCE</scope>
    <source>
        <strain evidence="1">RHP3577 ss4</strain>
    </source>
</reference>
<sequence length="170" mass="19642">MPGTPFLMAAEITSNVFLFRTASDSGPFEELDVKFIRNQNVITTPVAIVKPTLLFVYNPLYDLESVWWIIVYVLFFNDSEHNCFPDPTHRQRMMEGLFHGRLDVTQCFPFLQNYEDLADAKKYPSSYLNCSLGSRLSPNFGGVYKLRENLPNKDKWSQNFHPSSISWSSQ</sequence>
<keyword evidence="2" id="KW-1185">Reference proteome</keyword>
<accession>A0ABQ8VX77</accession>
<protein>
    <submittedName>
        <fullName evidence="1">Uncharacterized protein</fullName>
    </submittedName>
</protein>